<comment type="caution">
    <text evidence="2">The sequence shown here is derived from an EMBL/GenBank/DDBJ whole genome shotgun (WGS) entry which is preliminary data.</text>
</comment>
<keyword evidence="1" id="KW-0472">Membrane</keyword>
<reference evidence="3" key="1">
    <citation type="journal article" date="2019" name="Int. J. Syst. Evol. Microbiol.">
        <title>The Global Catalogue of Microorganisms (GCM) 10K type strain sequencing project: providing services to taxonomists for standard genome sequencing and annotation.</title>
        <authorList>
            <consortium name="The Broad Institute Genomics Platform"/>
            <consortium name="The Broad Institute Genome Sequencing Center for Infectious Disease"/>
            <person name="Wu L."/>
            <person name="Ma J."/>
        </authorList>
    </citation>
    <scope>NUCLEOTIDE SEQUENCE [LARGE SCALE GENOMIC DNA]</scope>
    <source>
        <strain evidence="3">CGMCC 4.1469</strain>
    </source>
</reference>
<feature type="transmembrane region" description="Helical" evidence="1">
    <location>
        <begin position="217"/>
        <end position="236"/>
    </location>
</feature>
<dbReference type="Proteomes" id="UP001596067">
    <property type="component" value="Unassembled WGS sequence"/>
</dbReference>
<evidence type="ECO:0000313" key="2">
    <source>
        <dbReference type="EMBL" id="MFC5886012.1"/>
    </source>
</evidence>
<feature type="transmembrane region" description="Helical" evidence="1">
    <location>
        <begin position="182"/>
        <end position="210"/>
    </location>
</feature>
<keyword evidence="3" id="KW-1185">Reference proteome</keyword>
<gene>
    <name evidence="2" type="ORF">ACFP0N_13645</name>
</gene>
<evidence type="ECO:0000313" key="3">
    <source>
        <dbReference type="Proteomes" id="UP001596067"/>
    </source>
</evidence>
<keyword evidence="1" id="KW-0812">Transmembrane</keyword>
<proteinExistence type="predicted"/>
<dbReference type="RefSeq" id="WP_313765338.1">
    <property type="nucleotide sequence ID" value="NZ_BAAAVH010000002.1"/>
</dbReference>
<organism evidence="2 3">
    <name type="scientific">Kitasatospora aburaviensis</name>
    <dbReference type="NCBI Taxonomy" id="67265"/>
    <lineage>
        <taxon>Bacteria</taxon>
        <taxon>Bacillati</taxon>
        <taxon>Actinomycetota</taxon>
        <taxon>Actinomycetes</taxon>
        <taxon>Kitasatosporales</taxon>
        <taxon>Streptomycetaceae</taxon>
        <taxon>Kitasatospora</taxon>
    </lineage>
</organism>
<feature type="transmembrane region" description="Helical" evidence="1">
    <location>
        <begin position="139"/>
        <end position="162"/>
    </location>
</feature>
<protein>
    <submittedName>
        <fullName evidence="2">Prepilin peptidase</fullName>
    </submittedName>
</protein>
<evidence type="ECO:0000256" key="1">
    <source>
        <dbReference type="SAM" id="Phobius"/>
    </source>
</evidence>
<name>A0ABW1EVQ3_9ACTN</name>
<keyword evidence="1" id="KW-1133">Transmembrane helix</keyword>
<sequence>MIVAVLGAVLAGALVAPALRGLVVRYAVPEGQPWCTRCPACDRELRGLPPTGRCPGCRERLGPGAGQVEAVTALAVAAALSAAHPADAALLLWAAGPGVVLGFTDARVRRLPYALSWTLAAGLALLLVALELADGSPGVLLRCLLVALAAAALFELPAWFGLMGPGDTVLALGLGALLGRYGWSAAFGGLFAAAVLAGLWSVGLAVAAVLRRRPVRGLDLPMGPFLLLGAAAAVLLQ</sequence>
<feature type="transmembrane region" description="Helical" evidence="1">
    <location>
        <begin position="111"/>
        <end position="132"/>
    </location>
</feature>
<accession>A0ABW1EVQ3</accession>
<dbReference type="EMBL" id="JBHSOD010000013">
    <property type="protein sequence ID" value="MFC5886012.1"/>
    <property type="molecule type" value="Genomic_DNA"/>
</dbReference>